<dbReference type="InterPro" id="IPR036928">
    <property type="entry name" value="AS_sf"/>
</dbReference>
<keyword evidence="7" id="KW-0808">Transferase</keyword>
<evidence type="ECO:0000256" key="1">
    <source>
        <dbReference type="ARBA" id="ARBA00022598"/>
    </source>
</evidence>
<comment type="subunit">
    <text evidence="5">Heterotrimer of A, B and C subunits.</text>
</comment>
<protein>
    <recommendedName>
        <fullName evidence="5">Glutamyl-tRNA(Gln) amidotransferase subunit A</fullName>
        <shortName evidence="5">Glu-ADT subunit A</shortName>
        <ecNumber evidence="5">6.3.5.7</ecNumber>
    </recommendedName>
</protein>
<keyword evidence="3 5" id="KW-0067">ATP-binding</keyword>
<gene>
    <name evidence="5 7" type="primary">gatA</name>
    <name evidence="7" type="ORF">AAA799P11_00358</name>
</gene>
<dbReference type="InterPro" id="IPR004412">
    <property type="entry name" value="GatA"/>
</dbReference>
<dbReference type="GO" id="GO:0030956">
    <property type="term" value="C:glutamyl-tRNA(Gln) amidotransferase complex"/>
    <property type="evidence" value="ECO:0007669"/>
    <property type="project" value="InterPro"/>
</dbReference>
<accession>A0A087S2U4</accession>
<dbReference type="EMBL" id="JOSZ01000003">
    <property type="protein sequence ID" value="KFM20048.1"/>
    <property type="molecule type" value="Genomic_DNA"/>
</dbReference>
<feature type="active site" description="Acyl-ester intermediate" evidence="5">
    <location>
        <position position="176"/>
    </location>
</feature>
<comment type="catalytic activity">
    <reaction evidence="5">
        <text>L-glutamyl-tRNA(Gln) + L-glutamine + ATP + H2O = L-glutaminyl-tRNA(Gln) + L-glutamate + ADP + phosphate + H(+)</text>
        <dbReference type="Rhea" id="RHEA:17521"/>
        <dbReference type="Rhea" id="RHEA-COMP:9681"/>
        <dbReference type="Rhea" id="RHEA-COMP:9684"/>
        <dbReference type="ChEBI" id="CHEBI:15377"/>
        <dbReference type="ChEBI" id="CHEBI:15378"/>
        <dbReference type="ChEBI" id="CHEBI:29985"/>
        <dbReference type="ChEBI" id="CHEBI:30616"/>
        <dbReference type="ChEBI" id="CHEBI:43474"/>
        <dbReference type="ChEBI" id="CHEBI:58359"/>
        <dbReference type="ChEBI" id="CHEBI:78520"/>
        <dbReference type="ChEBI" id="CHEBI:78521"/>
        <dbReference type="ChEBI" id="CHEBI:456216"/>
        <dbReference type="EC" id="6.3.5.7"/>
    </reaction>
</comment>
<keyword evidence="2 5" id="KW-0547">Nucleotide-binding</keyword>
<organism evidence="7 8">
    <name type="scientific">Marine Group I thaumarchaeote SCGC AAA799-P11</name>
    <dbReference type="NCBI Taxonomy" id="1502295"/>
    <lineage>
        <taxon>Archaea</taxon>
        <taxon>Nitrososphaerota</taxon>
        <taxon>Marine Group I</taxon>
    </lineage>
</organism>
<dbReference type="EC" id="6.3.5.7" evidence="5"/>
<dbReference type="InterPro" id="IPR023631">
    <property type="entry name" value="Amidase_dom"/>
</dbReference>
<dbReference type="Proteomes" id="UP000029387">
    <property type="component" value="Unassembled WGS sequence"/>
</dbReference>
<evidence type="ECO:0000313" key="8">
    <source>
        <dbReference type="Proteomes" id="UP000029387"/>
    </source>
</evidence>
<keyword evidence="8" id="KW-1185">Reference proteome</keyword>
<comment type="similarity">
    <text evidence="5">Belongs to the amidase family. GatA subfamily.</text>
</comment>
<evidence type="ECO:0000256" key="2">
    <source>
        <dbReference type="ARBA" id="ARBA00022741"/>
    </source>
</evidence>
<dbReference type="PANTHER" id="PTHR11895:SF7">
    <property type="entry name" value="GLUTAMYL-TRNA(GLN) AMIDOTRANSFERASE SUBUNIT A, MITOCHONDRIAL"/>
    <property type="match status" value="1"/>
</dbReference>
<dbReference type="GO" id="GO:0050567">
    <property type="term" value="F:glutaminyl-tRNA synthase (glutamine-hydrolyzing) activity"/>
    <property type="evidence" value="ECO:0007669"/>
    <property type="project" value="UniProtKB-UniRule"/>
</dbReference>
<dbReference type="GO" id="GO:0005524">
    <property type="term" value="F:ATP binding"/>
    <property type="evidence" value="ECO:0007669"/>
    <property type="project" value="UniProtKB-KW"/>
</dbReference>
<keyword evidence="4 5" id="KW-0648">Protein biosynthesis</keyword>
<dbReference type="Pfam" id="PF01425">
    <property type="entry name" value="Amidase"/>
    <property type="match status" value="1"/>
</dbReference>
<dbReference type="GO" id="GO:0016740">
    <property type="term" value="F:transferase activity"/>
    <property type="evidence" value="ECO:0007669"/>
    <property type="project" value="UniProtKB-KW"/>
</dbReference>
<dbReference type="Gene3D" id="3.90.1300.10">
    <property type="entry name" value="Amidase signature (AS) domain"/>
    <property type="match status" value="1"/>
</dbReference>
<dbReference type="NCBIfam" id="TIGR00132">
    <property type="entry name" value="gatA"/>
    <property type="match status" value="1"/>
</dbReference>
<dbReference type="AlphaFoldDB" id="A0A087S2U4"/>
<reference evidence="7 8" key="1">
    <citation type="submission" date="2014-06" db="EMBL/GenBank/DDBJ databases">
        <authorList>
            <person name="Ngugi D.K."/>
            <person name="Blom J."/>
            <person name="Alam I."/>
            <person name="Rashid M."/>
            <person name="Baalawi W."/>
            <person name="Zhang G."/>
            <person name="Hikmawan T."/>
            <person name="Guan Y."/>
            <person name="Antunes A."/>
            <person name="Siam R."/>
            <person name="El-Dorry H."/>
            <person name="Bajic V."/>
            <person name="Stingl U."/>
        </authorList>
    </citation>
    <scope>NUCLEOTIDE SEQUENCE [LARGE SCALE GENOMIC DNA]</scope>
    <source>
        <strain evidence="7">SCGC AAA799-P11</strain>
    </source>
</reference>
<dbReference type="SUPFAM" id="SSF75304">
    <property type="entry name" value="Amidase signature (AS) enzymes"/>
    <property type="match status" value="1"/>
</dbReference>
<dbReference type="InterPro" id="IPR000120">
    <property type="entry name" value="Amidase"/>
</dbReference>
<feature type="domain" description="Amidase" evidence="6">
    <location>
        <begin position="27"/>
        <end position="464"/>
    </location>
</feature>
<keyword evidence="1 5" id="KW-0436">Ligase</keyword>
<comment type="function">
    <text evidence="5">Allows the formation of correctly charged Gln-tRNA(Gln) through the transamidation of misacylated Glu-tRNA(Gln) in organisms which lack glutaminyl-tRNA synthetase. The reaction takes place in the presence of glutamine and ATP through an activated gamma-phospho-Glu-tRNA(Gln).</text>
</comment>
<name>A0A087S2U4_9ARCH</name>
<evidence type="ECO:0000313" key="7">
    <source>
        <dbReference type="EMBL" id="KFM20048.1"/>
    </source>
</evidence>
<dbReference type="PATRIC" id="fig|1502295.3.peg.347"/>
<evidence type="ECO:0000256" key="3">
    <source>
        <dbReference type="ARBA" id="ARBA00022840"/>
    </source>
</evidence>
<evidence type="ECO:0000256" key="5">
    <source>
        <dbReference type="HAMAP-Rule" id="MF_00120"/>
    </source>
</evidence>
<proteinExistence type="inferred from homology"/>
<evidence type="ECO:0000256" key="4">
    <source>
        <dbReference type="ARBA" id="ARBA00022917"/>
    </source>
</evidence>
<feature type="active site" description="Charge relay system" evidence="5">
    <location>
        <position position="152"/>
    </location>
</feature>
<feature type="active site" description="Charge relay system" evidence="5">
    <location>
        <position position="77"/>
    </location>
</feature>
<dbReference type="HAMAP" id="MF_00120">
    <property type="entry name" value="GatA"/>
    <property type="match status" value="1"/>
</dbReference>
<comment type="caution">
    <text evidence="7">The sequence shown here is derived from an EMBL/GenBank/DDBJ whole genome shotgun (WGS) entry which is preliminary data.</text>
</comment>
<sequence length="481" mass="52163">MNLKISALEYVQEVKNGNISAEDFMARTIERIEKIDDKLHAFLHVNPEVIDHARTIDKKIKSGEKVGSCFGMPISVKDNICIKNARTSCASKILHDFIAPYDATVISRLKNEDAIFVGKVNLDEFAMGLTTEFSAYGPTHNPWNTDYVPGGSSGGSGASVSSFECVASLGSDTGGSTRNPASFCGVVGYKPTYGLISRFGLISYANSIEQIGPVTRTVKDTAFMLNIISGKDTHDDTTVDNSGQDYLSEIELGLEGKKIGIIKEMIGDGIDPLVLSATKNAISKFENLGAICEEVSLDMVKYSVAAYYTITATEAGSNLARYDNILYGYDFPVEGYEFNAYISKARTKFGPEVTRRMILGGFVPSAGHAGKYLLKALKVKEKLTEEINQLFQKYDYLVAPTVPILPFKIGEKIDDPVALFLVDINTVTANLTGRPAISVPFSMANGLPIGIQIMANSMEDKALLQAAFALESTVTLPEVPI</sequence>
<dbReference type="GO" id="GO:0006412">
    <property type="term" value="P:translation"/>
    <property type="evidence" value="ECO:0007669"/>
    <property type="project" value="UniProtKB-UniRule"/>
</dbReference>
<dbReference type="PANTHER" id="PTHR11895">
    <property type="entry name" value="TRANSAMIDASE"/>
    <property type="match status" value="1"/>
</dbReference>
<evidence type="ECO:0000259" key="6">
    <source>
        <dbReference type="Pfam" id="PF01425"/>
    </source>
</evidence>